<dbReference type="InterPro" id="IPR013785">
    <property type="entry name" value="Aldolase_TIM"/>
</dbReference>
<keyword evidence="5" id="KW-0210">Decarboxylase</keyword>
<accession>A0ABV8QND9</accession>
<dbReference type="Pfam" id="PF00218">
    <property type="entry name" value="IGPS"/>
    <property type="match status" value="1"/>
</dbReference>
<name>A0ABV8QND9_9BACT</name>
<dbReference type="InterPro" id="IPR013798">
    <property type="entry name" value="Indole-3-glycerol_P_synth_dom"/>
</dbReference>
<evidence type="ECO:0000256" key="4">
    <source>
        <dbReference type="ARBA" id="ARBA00022605"/>
    </source>
</evidence>
<dbReference type="SUPFAM" id="SSF51366">
    <property type="entry name" value="Ribulose-phoshate binding barrel"/>
    <property type="match status" value="1"/>
</dbReference>
<evidence type="ECO:0000256" key="2">
    <source>
        <dbReference type="ARBA" id="ARBA00004696"/>
    </source>
</evidence>
<dbReference type="InterPro" id="IPR011060">
    <property type="entry name" value="RibuloseP-bd_barrel"/>
</dbReference>
<sequence>MTILDTIIQHKYIEVAKRKLHTPIEQLQQSLLYQQPRLSLIKALQQPQATGIIAEFKRKSPSKGFINQNADAATVTTGYAAAGASALSVLTDELFFGGTTADLLAARVNQIPILRKDFIVDAYQIEEAKAMGADVILLIAACLTPIEVKNLAQYAKQIGLEVLLELHDETELQHVCEDTVLVGINNRNLKTFEVDIAAAINMSQLIGADKIKIAESGISEKATLQRFKAAGYKGFLIGENFMKTNDPAAALQSFINN</sequence>
<evidence type="ECO:0000313" key="10">
    <source>
        <dbReference type="EMBL" id="MFC4261736.1"/>
    </source>
</evidence>
<dbReference type="Gene3D" id="3.20.20.70">
    <property type="entry name" value="Aldolase class I"/>
    <property type="match status" value="1"/>
</dbReference>
<dbReference type="Proteomes" id="UP001595907">
    <property type="component" value="Unassembled WGS sequence"/>
</dbReference>
<dbReference type="InterPro" id="IPR001468">
    <property type="entry name" value="Indole-3-GlycerolPSynthase_CS"/>
</dbReference>
<evidence type="ECO:0000259" key="9">
    <source>
        <dbReference type="Pfam" id="PF00218"/>
    </source>
</evidence>
<dbReference type="NCBIfam" id="NF001377">
    <property type="entry name" value="PRK00278.2-4"/>
    <property type="match status" value="1"/>
</dbReference>
<dbReference type="EC" id="4.1.1.48" evidence="3"/>
<gene>
    <name evidence="10" type="primary">trpC</name>
    <name evidence="10" type="ORF">ACFOWM_02500</name>
</gene>
<dbReference type="EMBL" id="JBHSCZ010000001">
    <property type="protein sequence ID" value="MFC4261736.1"/>
    <property type="molecule type" value="Genomic_DNA"/>
</dbReference>
<protein>
    <recommendedName>
        <fullName evidence="3">indole-3-glycerol-phosphate synthase</fullName>
        <ecNumber evidence="3">4.1.1.48</ecNumber>
    </recommendedName>
</protein>
<evidence type="ECO:0000256" key="7">
    <source>
        <dbReference type="ARBA" id="ARBA00023141"/>
    </source>
</evidence>
<comment type="catalytic activity">
    <reaction evidence="1">
        <text>1-(2-carboxyphenylamino)-1-deoxy-D-ribulose 5-phosphate + H(+) = (1S,2R)-1-C-(indol-3-yl)glycerol 3-phosphate + CO2 + H2O</text>
        <dbReference type="Rhea" id="RHEA:23476"/>
        <dbReference type="ChEBI" id="CHEBI:15377"/>
        <dbReference type="ChEBI" id="CHEBI:15378"/>
        <dbReference type="ChEBI" id="CHEBI:16526"/>
        <dbReference type="ChEBI" id="CHEBI:58613"/>
        <dbReference type="ChEBI" id="CHEBI:58866"/>
        <dbReference type="EC" id="4.1.1.48"/>
    </reaction>
</comment>
<evidence type="ECO:0000256" key="6">
    <source>
        <dbReference type="ARBA" id="ARBA00022822"/>
    </source>
</evidence>
<comment type="caution">
    <text evidence="10">The sequence shown here is derived from an EMBL/GenBank/DDBJ whole genome shotgun (WGS) entry which is preliminary data.</text>
</comment>
<evidence type="ECO:0000256" key="3">
    <source>
        <dbReference type="ARBA" id="ARBA00012362"/>
    </source>
</evidence>
<dbReference type="RefSeq" id="WP_379706645.1">
    <property type="nucleotide sequence ID" value="NZ_JBHSCZ010000001.1"/>
</dbReference>
<organism evidence="10 11">
    <name type="scientific">Ferruginibacter yonginensis</name>
    <dbReference type="NCBI Taxonomy" id="1310416"/>
    <lineage>
        <taxon>Bacteria</taxon>
        <taxon>Pseudomonadati</taxon>
        <taxon>Bacteroidota</taxon>
        <taxon>Chitinophagia</taxon>
        <taxon>Chitinophagales</taxon>
        <taxon>Chitinophagaceae</taxon>
        <taxon>Ferruginibacter</taxon>
    </lineage>
</organism>
<evidence type="ECO:0000313" key="11">
    <source>
        <dbReference type="Proteomes" id="UP001595907"/>
    </source>
</evidence>
<evidence type="ECO:0000256" key="8">
    <source>
        <dbReference type="ARBA" id="ARBA00023239"/>
    </source>
</evidence>
<evidence type="ECO:0000256" key="1">
    <source>
        <dbReference type="ARBA" id="ARBA00001633"/>
    </source>
</evidence>
<proteinExistence type="predicted"/>
<comment type="pathway">
    <text evidence="2">Amino-acid biosynthesis; L-tryptophan biosynthesis; L-tryptophan from chorismate: step 4/5.</text>
</comment>
<reference evidence="11" key="1">
    <citation type="journal article" date="2019" name="Int. J. Syst. Evol. Microbiol.">
        <title>The Global Catalogue of Microorganisms (GCM) 10K type strain sequencing project: providing services to taxonomists for standard genome sequencing and annotation.</title>
        <authorList>
            <consortium name="The Broad Institute Genomics Platform"/>
            <consortium name="The Broad Institute Genome Sequencing Center for Infectious Disease"/>
            <person name="Wu L."/>
            <person name="Ma J."/>
        </authorList>
    </citation>
    <scope>NUCLEOTIDE SEQUENCE [LARGE SCALE GENOMIC DNA]</scope>
    <source>
        <strain evidence="11">CECT 8289</strain>
    </source>
</reference>
<dbReference type="InterPro" id="IPR045186">
    <property type="entry name" value="Indole-3-glycerol_P_synth"/>
</dbReference>
<dbReference type="CDD" id="cd00331">
    <property type="entry name" value="IGPS"/>
    <property type="match status" value="1"/>
</dbReference>
<dbReference type="GO" id="GO:0004425">
    <property type="term" value="F:indole-3-glycerol-phosphate synthase activity"/>
    <property type="evidence" value="ECO:0007669"/>
    <property type="project" value="UniProtKB-EC"/>
</dbReference>
<keyword evidence="6" id="KW-0822">Tryptophan biosynthesis</keyword>
<dbReference type="PANTHER" id="PTHR22854">
    <property type="entry name" value="TRYPTOPHAN BIOSYNTHESIS PROTEIN"/>
    <property type="match status" value="1"/>
</dbReference>
<evidence type="ECO:0000256" key="5">
    <source>
        <dbReference type="ARBA" id="ARBA00022793"/>
    </source>
</evidence>
<feature type="domain" description="Indole-3-glycerol phosphate synthase" evidence="9">
    <location>
        <begin position="4"/>
        <end position="253"/>
    </location>
</feature>
<keyword evidence="7" id="KW-0057">Aromatic amino acid biosynthesis</keyword>
<keyword evidence="11" id="KW-1185">Reference proteome</keyword>
<keyword evidence="4" id="KW-0028">Amino-acid biosynthesis</keyword>
<keyword evidence="8 10" id="KW-0456">Lyase</keyword>
<dbReference type="PROSITE" id="PS00614">
    <property type="entry name" value="IGPS"/>
    <property type="match status" value="1"/>
</dbReference>
<dbReference type="PANTHER" id="PTHR22854:SF2">
    <property type="entry name" value="INDOLE-3-GLYCEROL-PHOSPHATE SYNTHASE"/>
    <property type="match status" value="1"/>
</dbReference>